<dbReference type="OrthoDB" id="2905268at2759"/>
<accession>A0A0H2RYN6</accession>
<keyword evidence="4" id="KW-1185">Reference proteome</keyword>
<evidence type="ECO:0000256" key="1">
    <source>
        <dbReference type="SAM" id="MobiDB-lite"/>
    </source>
</evidence>
<name>A0A0H2RYN6_9AGAM</name>
<evidence type="ECO:0000256" key="2">
    <source>
        <dbReference type="SAM" id="Phobius"/>
    </source>
</evidence>
<feature type="transmembrane region" description="Helical" evidence="2">
    <location>
        <begin position="110"/>
        <end position="129"/>
    </location>
</feature>
<organism evidence="3 4">
    <name type="scientific">Schizopora paradoxa</name>
    <dbReference type="NCBI Taxonomy" id="27342"/>
    <lineage>
        <taxon>Eukaryota</taxon>
        <taxon>Fungi</taxon>
        <taxon>Dikarya</taxon>
        <taxon>Basidiomycota</taxon>
        <taxon>Agaricomycotina</taxon>
        <taxon>Agaricomycetes</taxon>
        <taxon>Hymenochaetales</taxon>
        <taxon>Schizoporaceae</taxon>
        <taxon>Schizopora</taxon>
    </lineage>
</organism>
<feature type="transmembrane region" description="Helical" evidence="2">
    <location>
        <begin position="141"/>
        <end position="166"/>
    </location>
</feature>
<feature type="transmembrane region" description="Helical" evidence="2">
    <location>
        <begin position="186"/>
        <end position="209"/>
    </location>
</feature>
<evidence type="ECO:0000313" key="3">
    <source>
        <dbReference type="EMBL" id="KLO09881.1"/>
    </source>
</evidence>
<dbReference type="EMBL" id="KQ086042">
    <property type="protein sequence ID" value="KLO09881.1"/>
    <property type="molecule type" value="Genomic_DNA"/>
</dbReference>
<feature type="transmembrane region" description="Helical" evidence="2">
    <location>
        <begin position="229"/>
        <end position="251"/>
    </location>
</feature>
<feature type="transmembrane region" description="Helical" evidence="2">
    <location>
        <begin position="32"/>
        <end position="50"/>
    </location>
</feature>
<keyword evidence="2" id="KW-0812">Transmembrane</keyword>
<proteinExistence type="predicted"/>
<protein>
    <submittedName>
        <fullName evidence="3">Uncharacterized protein</fullName>
    </submittedName>
</protein>
<dbReference type="AlphaFoldDB" id="A0A0H2RYN6"/>
<keyword evidence="2" id="KW-1133">Transmembrane helix</keyword>
<keyword evidence="2" id="KW-0472">Membrane</keyword>
<dbReference type="InParanoid" id="A0A0H2RYN6"/>
<reference evidence="3 4" key="1">
    <citation type="submission" date="2015-04" db="EMBL/GenBank/DDBJ databases">
        <title>Complete genome sequence of Schizopora paradoxa KUC8140, a cosmopolitan wood degrader in East Asia.</title>
        <authorList>
            <consortium name="DOE Joint Genome Institute"/>
            <person name="Min B."/>
            <person name="Park H."/>
            <person name="Jang Y."/>
            <person name="Kim J.-J."/>
            <person name="Kim K.H."/>
            <person name="Pangilinan J."/>
            <person name="Lipzen A."/>
            <person name="Riley R."/>
            <person name="Grigoriev I.V."/>
            <person name="Spatafora J.W."/>
            <person name="Choi I.-G."/>
        </authorList>
    </citation>
    <scope>NUCLEOTIDE SEQUENCE [LARGE SCALE GENOMIC DNA]</scope>
    <source>
        <strain evidence="3 4">KUC8140</strain>
    </source>
</reference>
<evidence type="ECO:0000313" key="4">
    <source>
        <dbReference type="Proteomes" id="UP000053477"/>
    </source>
</evidence>
<feature type="transmembrane region" description="Helical" evidence="2">
    <location>
        <begin position="62"/>
        <end position="82"/>
    </location>
</feature>
<gene>
    <name evidence="3" type="ORF">SCHPADRAFT_833371</name>
</gene>
<sequence length="423" mass="46668">MSSTNPFSPPGESASDLWEERSNYYGVPLSSAAYGVHFTLYCIVLQHLIQHPPNRGPGKSKIPWALVAYITWNFILATIGQASEIKFNELTFITDRNFPGGPDAFVLDEYGMFVNMFGTVAYVILNYFADGLVIYRFWLIYNFNIYVAILPVVLLLASFSMGVMLLFQLTQPNANLWTKTAVNFAIPYWSISASLNILVTLMIVGRLFYIRQRTRAVLSTSHSRTYTSIAAMLVESAALYSATALLFIITYARNSNVQNIVLPLLGQVQAISPLLIMWRVARGQAISRETVLGQGQSITVSKISWRNGTSTAATASSNGARSGVRPLSINTGMTTSQGRSFATSATQLDTPVDRPPSSSYALSPSTSFQSHIEGKLDDTDSEIGWALELEERGEAKVPPLKVVVERQVEQWDGETRFVRGNAV</sequence>
<feature type="compositionally biased region" description="Low complexity" evidence="1">
    <location>
        <begin position="355"/>
        <end position="367"/>
    </location>
</feature>
<dbReference type="Proteomes" id="UP000053477">
    <property type="component" value="Unassembled WGS sequence"/>
</dbReference>
<feature type="region of interest" description="Disordered" evidence="1">
    <location>
        <begin position="345"/>
        <end position="373"/>
    </location>
</feature>